<accession>A0ABD0TC33</accession>
<dbReference type="PANTHER" id="PTHR10773:SF19">
    <property type="match status" value="1"/>
</dbReference>
<feature type="region of interest" description="Disordered" evidence="1">
    <location>
        <begin position="75"/>
        <end position="106"/>
    </location>
</feature>
<feature type="compositionally biased region" description="Basic residues" evidence="1">
    <location>
        <begin position="75"/>
        <end position="93"/>
    </location>
</feature>
<dbReference type="AlphaFoldDB" id="A0ABD0TC33"/>
<organism evidence="2 3">
    <name type="scientific">Loxostege sticticalis</name>
    <name type="common">Beet webworm moth</name>
    <dbReference type="NCBI Taxonomy" id="481309"/>
    <lineage>
        <taxon>Eukaryota</taxon>
        <taxon>Metazoa</taxon>
        <taxon>Ecdysozoa</taxon>
        <taxon>Arthropoda</taxon>
        <taxon>Hexapoda</taxon>
        <taxon>Insecta</taxon>
        <taxon>Pterygota</taxon>
        <taxon>Neoptera</taxon>
        <taxon>Endopterygota</taxon>
        <taxon>Lepidoptera</taxon>
        <taxon>Glossata</taxon>
        <taxon>Ditrysia</taxon>
        <taxon>Pyraloidea</taxon>
        <taxon>Crambidae</taxon>
        <taxon>Pyraustinae</taxon>
        <taxon>Loxostege</taxon>
    </lineage>
</organism>
<gene>
    <name evidence="2" type="ORF">ABMA28_014743</name>
</gene>
<protein>
    <submittedName>
        <fullName evidence="2">Uncharacterized protein</fullName>
    </submittedName>
</protein>
<comment type="caution">
    <text evidence="2">The sequence shown here is derived from an EMBL/GenBank/DDBJ whole genome shotgun (WGS) entry which is preliminary data.</text>
</comment>
<evidence type="ECO:0000256" key="1">
    <source>
        <dbReference type="SAM" id="MobiDB-lite"/>
    </source>
</evidence>
<name>A0ABD0TC33_LOXSC</name>
<evidence type="ECO:0000313" key="2">
    <source>
        <dbReference type="EMBL" id="KAL0840950.1"/>
    </source>
</evidence>
<dbReference type="PANTHER" id="PTHR10773">
    <property type="entry name" value="DNA-DIRECTED RNA POLYMERASES I, II, AND III SUBUNIT RPABC2"/>
    <property type="match status" value="1"/>
</dbReference>
<dbReference type="Proteomes" id="UP001549921">
    <property type="component" value="Unassembled WGS sequence"/>
</dbReference>
<proteinExistence type="predicted"/>
<reference evidence="2 3" key="1">
    <citation type="submission" date="2024-06" db="EMBL/GenBank/DDBJ databases">
        <title>A chromosome-level genome assembly of beet webworm, Loxostege sticticalis.</title>
        <authorList>
            <person name="Zhang Y."/>
        </authorList>
    </citation>
    <scope>NUCLEOTIDE SEQUENCE [LARGE SCALE GENOMIC DNA]</scope>
    <source>
        <strain evidence="2">AQ028</strain>
        <tissue evidence="2">Male pupae</tissue>
    </source>
</reference>
<sequence length="624" mass="72239">MVAPSPSLLTNNGPASNISTVPELEDFINSVPSLPSHTDTSANFTLLTPETSSVTSTQTISGTCDEVTEKFKGKGRKVNKKQWKDVKRKKNRNTGKSYVSRDGTKRPARKLNPMCHKCQFKCPGKFDDHIRTKIFENFWKLGNNVRQWDFISKYCEKITKRSRTTEGESRRQNTITYSLVMFLNTLGIGAGMLDIALKKSEAGNGAILPDARGGCRKKIIDEDMIKSVCDHVKSFQPVESHYVRSRTSKLYLDGSLSYSRMFNLYIEWLATSGSNYRNPARTLRQYQDIVNKHFNLGFHIPRKDQCDICHVHKNLPKPISDTEHKAYRDHIRNKEIARELKLKFKKLSESNPTETLTTTYDFQKIHGMPHGQASILYYKRKLSVYNLTFYSLGQKKGTCFVLDETVAKKGATEVATCNRNRVVFLAYLQAAKDFNVTITHVFLERGHTQNEGDSVHALIERFAKNKMIYAPDDWYNMIRWCKQDGNPYRVVQMQSDEFIDFKKFLCGPNWVKNMKGEKMFWSQIRQLLVLPNETDRIYYKTDFCSHEYDCIVLYTPRQLRRRKGTEERCENSLPKAYLEKFAVPKSKLQDLKYLCERQIIPQKYHSFYDGLVPGEDDVVETNED</sequence>
<evidence type="ECO:0000313" key="3">
    <source>
        <dbReference type="Proteomes" id="UP001549921"/>
    </source>
</evidence>
<dbReference type="EMBL" id="JBEDNZ010000006">
    <property type="protein sequence ID" value="KAL0840950.1"/>
    <property type="molecule type" value="Genomic_DNA"/>
</dbReference>